<dbReference type="Proteomes" id="UP001151760">
    <property type="component" value="Unassembled WGS sequence"/>
</dbReference>
<gene>
    <name evidence="1" type="ORF">Tco_0625235</name>
</gene>
<keyword evidence="2" id="KW-1185">Reference proteome</keyword>
<dbReference type="EMBL" id="BQNB010008615">
    <property type="protein sequence ID" value="GJS51873.1"/>
    <property type="molecule type" value="Genomic_DNA"/>
</dbReference>
<evidence type="ECO:0000313" key="1">
    <source>
        <dbReference type="EMBL" id="GJS51873.1"/>
    </source>
</evidence>
<organism evidence="1 2">
    <name type="scientific">Tanacetum coccineum</name>
    <dbReference type="NCBI Taxonomy" id="301880"/>
    <lineage>
        <taxon>Eukaryota</taxon>
        <taxon>Viridiplantae</taxon>
        <taxon>Streptophyta</taxon>
        <taxon>Embryophyta</taxon>
        <taxon>Tracheophyta</taxon>
        <taxon>Spermatophyta</taxon>
        <taxon>Magnoliopsida</taxon>
        <taxon>eudicotyledons</taxon>
        <taxon>Gunneridae</taxon>
        <taxon>Pentapetalae</taxon>
        <taxon>asterids</taxon>
        <taxon>campanulids</taxon>
        <taxon>Asterales</taxon>
        <taxon>Asteraceae</taxon>
        <taxon>Asteroideae</taxon>
        <taxon>Anthemideae</taxon>
        <taxon>Anthemidinae</taxon>
        <taxon>Tanacetum</taxon>
    </lineage>
</organism>
<sequence length="79" mass="9003">MVMSRLPMRVMVTPLGVSVIYLSLPKGLTDSCRMDNSRLCRDMMSNLFTPADQESFNEGMRNESAIKRSWKLLCQSAQQ</sequence>
<name>A0ABQ4WG77_9ASTR</name>
<comment type="caution">
    <text evidence="1">The sequence shown here is derived from an EMBL/GenBank/DDBJ whole genome shotgun (WGS) entry which is preliminary data.</text>
</comment>
<protein>
    <submittedName>
        <fullName evidence="1">Uncharacterized protein</fullName>
    </submittedName>
</protein>
<reference evidence="1" key="2">
    <citation type="submission" date="2022-01" db="EMBL/GenBank/DDBJ databases">
        <authorList>
            <person name="Yamashiro T."/>
            <person name="Shiraishi A."/>
            <person name="Satake H."/>
            <person name="Nakayama K."/>
        </authorList>
    </citation>
    <scope>NUCLEOTIDE SEQUENCE</scope>
</reference>
<evidence type="ECO:0000313" key="2">
    <source>
        <dbReference type="Proteomes" id="UP001151760"/>
    </source>
</evidence>
<proteinExistence type="predicted"/>
<accession>A0ABQ4WG77</accession>
<reference evidence="1" key="1">
    <citation type="journal article" date="2022" name="Int. J. Mol. Sci.">
        <title>Draft Genome of Tanacetum Coccineum: Genomic Comparison of Closely Related Tanacetum-Family Plants.</title>
        <authorList>
            <person name="Yamashiro T."/>
            <person name="Shiraishi A."/>
            <person name="Nakayama K."/>
            <person name="Satake H."/>
        </authorList>
    </citation>
    <scope>NUCLEOTIDE SEQUENCE</scope>
</reference>